<feature type="domain" description="DUF6591" evidence="2">
    <location>
        <begin position="46"/>
        <end position="162"/>
    </location>
</feature>
<sequence length="164" mass="18828">MNFKITQKLRQMNKKRLLVGILSLSTLVFVGCGSKENKEENNYEYETEEVDTDNEVETEAESEDYTPSYEEPQTEVAEPTKKISSEDIDSMLDSYESYVTEYISYLKKMKNNDMSAMESLPSLMEKGDEWGKKMENAKGEMTAKQIARMTKIIGKINVAMAELR</sequence>
<gene>
    <name evidence="3" type="ORF">AS202_10340</name>
</gene>
<dbReference type="Proteomes" id="UP000069030">
    <property type="component" value="Chromosome"/>
</dbReference>
<name>A0AAI8G597_9FLAO</name>
<evidence type="ECO:0000313" key="4">
    <source>
        <dbReference type="Proteomes" id="UP000069030"/>
    </source>
</evidence>
<proteinExistence type="predicted"/>
<feature type="region of interest" description="Disordered" evidence="1">
    <location>
        <begin position="38"/>
        <end position="85"/>
    </location>
</feature>
<dbReference type="PROSITE" id="PS51257">
    <property type="entry name" value="PROKAR_LIPOPROTEIN"/>
    <property type="match status" value="1"/>
</dbReference>
<dbReference type="InterPro" id="IPR046526">
    <property type="entry name" value="DUF6591"/>
</dbReference>
<reference evidence="3 4" key="1">
    <citation type="journal article" date="2016" name="J. Zhejiang Univ. Sci. B">
        <title>Antibiotic resistance mechanisms of Myroides sp.</title>
        <authorList>
            <person name="Hu S."/>
            <person name="Yuan S."/>
            <person name="Qu H."/>
            <person name="Jiang T."/>
            <person name="Zhou Y."/>
            <person name="Wang M."/>
            <person name="Ming D."/>
        </authorList>
    </citation>
    <scope>NUCLEOTIDE SEQUENCE [LARGE SCALE GENOMIC DNA]</scope>
    <source>
        <strain evidence="3 4">PR63039</strain>
    </source>
</reference>
<evidence type="ECO:0000256" key="1">
    <source>
        <dbReference type="SAM" id="MobiDB-lite"/>
    </source>
</evidence>
<accession>A0AAI8G597</accession>
<evidence type="ECO:0000259" key="2">
    <source>
        <dbReference type="Pfam" id="PF20234"/>
    </source>
</evidence>
<dbReference type="EMBL" id="CP013690">
    <property type="protein sequence ID" value="ALU26526.1"/>
    <property type="molecule type" value="Genomic_DNA"/>
</dbReference>
<protein>
    <recommendedName>
        <fullName evidence="2">DUF6591 domain-containing protein</fullName>
    </recommendedName>
</protein>
<organism evidence="3 4">
    <name type="scientific">Myroides odoratimimus</name>
    <dbReference type="NCBI Taxonomy" id="76832"/>
    <lineage>
        <taxon>Bacteria</taxon>
        <taxon>Pseudomonadati</taxon>
        <taxon>Bacteroidota</taxon>
        <taxon>Flavobacteriia</taxon>
        <taxon>Flavobacteriales</taxon>
        <taxon>Flavobacteriaceae</taxon>
        <taxon>Myroides</taxon>
    </lineage>
</organism>
<feature type="compositionally biased region" description="Acidic residues" evidence="1">
    <location>
        <begin position="42"/>
        <end position="64"/>
    </location>
</feature>
<evidence type="ECO:0000313" key="3">
    <source>
        <dbReference type="EMBL" id="ALU26526.1"/>
    </source>
</evidence>
<dbReference type="Pfam" id="PF20234">
    <property type="entry name" value="DUF6591"/>
    <property type="match status" value="1"/>
</dbReference>
<dbReference type="AlphaFoldDB" id="A0AAI8G597"/>
<dbReference type="KEGG" id="mod:AS202_10340"/>